<protein>
    <submittedName>
        <fullName evidence="2">DsrE family protein</fullName>
    </submittedName>
</protein>
<dbReference type="PANTHER" id="PTHR34655">
    <property type="entry name" value="CONSERVED WITHIN P. AEROPHILUM"/>
    <property type="match status" value="1"/>
</dbReference>
<dbReference type="InterPro" id="IPR027396">
    <property type="entry name" value="DsrEFH-like"/>
</dbReference>
<dbReference type="InterPro" id="IPR003787">
    <property type="entry name" value="Sulphur_relay_DsrE/F-like"/>
</dbReference>
<dbReference type="Gene3D" id="3.40.1260.10">
    <property type="entry name" value="DsrEFH-like"/>
    <property type="match status" value="1"/>
</dbReference>
<dbReference type="Proteomes" id="UP000005867">
    <property type="component" value="Chromosome"/>
</dbReference>
<accession>G7VH39</accession>
<keyword evidence="1" id="KW-1133">Transmembrane helix</keyword>
<evidence type="ECO:0000313" key="3">
    <source>
        <dbReference type="Proteomes" id="UP000005867"/>
    </source>
</evidence>
<keyword evidence="3" id="KW-1185">Reference proteome</keyword>
<dbReference type="Pfam" id="PF02635">
    <property type="entry name" value="DsrE"/>
    <property type="match status" value="1"/>
</dbReference>
<dbReference type="HOGENOM" id="CLU_163808_0_0_2"/>
<dbReference type="SUPFAM" id="SSF75169">
    <property type="entry name" value="DsrEFH-like"/>
    <property type="match status" value="1"/>
</dbReference>
<reference evidence="2 3" key="1">
    <citation type="journal article" date="2012" name="J. Bacteriol.">
        <title>Complete genome sequence of strain 1860, a crenarchaeon of the genus pyrobaculum able to grow with various electron acceptors.</title>
        <authorList>
            <person name="Mardanov A.V."/>
            <person name="Gumerov V.M."/>
            <person name="Slobodkina G.B."/>
            <person name="Beletsky A.V."/>
            <person name="Bonch-Osmolovskaya E.A."/>
            <person name="Ravin N.V."/>
            <person name="Skryabin K.G."/>
        </authorList>
    </citation>
    <scope>NUCLEOTIDE SEQUENCE [LARGE SCALE GENOMIC DNA]</scope>
    <source>
        <strain evidence="2 3">1860</strain>
    </source>
</reference>
<dbReference type="EMBL" id="CP003098">
    <property type="protein sequence ID" value="AET33210.1"/>
    <property type="molecule type" value="Genomic_DNA"/>
</dbReference>
<dbReference type="AlphaFoldDB" id="G7VH39"/>
<dbReference type="STRING" id="1104324.P186_1803"/>
<dbReference type="eggNOG" id="arCOG02066">
    <property type="taxonomic scope" value="Archaea"/>
</dbReference>
<feature type="transmembrane region" description="Helical" evidence="1">
    <location>
        <begin position="29"/>
        <end position="49"/>
    </location>
</feature>
<sequence length="123" mass="13691">MYGTLSLMADKVAFLATMPPADSPRISTMLGYALAAASMGFEVLIFWTLDGAHVVKKKVFEKLDKQIQERFKQCLDMGCKMWLCSSAAATFNIKEDEVVEGVKIMGIASFYEYASEAKITLTW</sequence>
<dbReference type="KEGG" id="pyr:P186_1803"/>
<dbReference type="PANTHER" id="PTHR34655:SF2">
    <property type="entry name" value="PEROXIREDOXIN FAMILY PROTEIN"/>
    <property type="match status" value="1"/>
</dbReference>
<name>G7VH39_9CREN</name>
<evidence type="ECO:0000256" key="1">
    <source>
        <dbReference type="SAM" id="Phobius"/>
    </source>
</evidence>
<dbReference type="BioCyc" id="PSP1104324:GJSN-1766-MONOMER"/>
<keyword evidence="1" id="KW-0812">Transmembrane</keyword>
<proteinExistence type="predicted"/>
<evidence type="ECO:0000313" key="2">
    <source>
        <dbReference type="EMBL" id="AET33210.1"/>
    </source>
</evidence>
<gene>
    <name evidence="2" type="ORF">P186_1803</name>
</gene>
<keyword evidence="1" id="KW-0472">Membrane</keyword>
<organism evidence="2 3">
    <name type="scientific">Pyrobaculum ferrireducens</name>
    <dbReference type="NCBI Taxonomy" id="1104324"/>
    <lineage>
        <taxon>Archaea</taxon>
        <taxon>Thermoproteota</taxon>
        <taxon>Thermoprotei</taxon>
        <taxon>Thermoproteales</taxon>
        <taxon>Thermoproteaceae</taxon>
        <taxon>Pyrobaculum</taxon>
    </lineage>
</organism>